<dbReference type="InterPro" id="IPR004960">
    <property type="entry name" value="LipA_acyltrans"/>
</dbReference>
<dbReference type="AlphaFoldDB" id="A0A212M1A8"/>
<gene>
    <name evidence="7" type="ORF">KL86SPO_70439</name>
</gene>
<accession>A0A212M1A8</accession>
<name>A0A212M1A8_9FIRM</name>
<keyword evidence="3" id="KW-0997">Cell inner membrane</keyword>
<evidence type="ECO:0000256" key="2">
    <source>
        <dbReference type="ARBA" id="ARBA00022475"/>
    </source>
</evidence>
<dbReference type="GO" id="GO:0009247">
    <property type="term" value="P:glycolipid biosynthetic process"/>
    <property type="evidence" value="ECO:0007669"/>
    <property type="project" value="UniProtKB-ARBA"/>
</dbReference>
<dbReference type="CDD" id="cd07984">
    <property type="entry name" value="LPLAT_LABLAT-like"/>
    <property type="match status" value="1"/>
</dbReference>
<reference evidence="7" key="1">
    <citation type="submission" date="2016-08" db="EMBL/GenBank/DDBJ databases">
        <authorList>
            <person name="Seilhamer J.J."/>
        </authorList>
    </citation>
    <scope>NUCLEOTIDE SEQUENCE</scope>
    <source>
        <strain evidence="7">86</strain>
    </source>
</reference>
<evidence type="ECO:0000313" key="7">
    <source>
        <dbReference type="EMBL" id="SCM83581.1"/>
    </source>
</evidence>
<evidence type="ECO:0000256" key="5">
    <source>
        <dbReference type="ARBA" id="ARBA00023136"/>
    </source>
</evidence>
<dbReference type="GO" id="GO:0016746">
    <property type="term" value="F:acyltransferase activity"/>
    <property type="evidence" value="ECO:0007669"/>
    <property type="project" value="UniProtKB-KW"/>
</dbReference>
<dbReference type="PIRSF" id="PIRSF026649">
    <property type="entry name" value="MsbB"/>
    <property type="match status" value="1"/>
</dbReference>
<evidence type="ECO:0000256" key="3">
    <source>
        <dbReference type="ARBA" id="ARBA00022519"/>
    </source>
</evidence>
<dbReference type="PANTHER" id="PTHR30606">
    <property type="entry name" value="LIPID A BIOSYNTHESIS LAUROYL ACYLTRANSFERASE"/>
    <property type="match status" value="1"/>
</dbReference>
<dbReference type="PANTHER" id="PTHR30606:SF10">
    <property type="entry name" value="PHOSPHATIDYLINOSITOL MANNOSIDE ACYLTRANSFERASE"/>
    <property type="match status" value="1"/>
</dbReference>
<evidence type="ECO:0000256" key="6">
    <source>
        <dbReference type="ARBA" id="ARBA00023315"/>
    </source>
</evidence>
<organism evidence="7">
    <name type="scientific">uncultured Sporomusa sp</name>
    <dbReference type="NCBI Taxonomy" id="307249"/>
    <lineage>
        <taxon>Bacteria</taxon>
        <taxon>Bacillati</taxon>
        <taxon>Bacillota</taxon>
        <taxon>Negativicutes</taxon>
        <taxon>Selenomonadales</taxon>
        <taxon>Sporomusaceae</taxon>
        <taxon>Sporomusa</taxon>
        <taxon>environmental samples</taxon>
    </lineage>
</organism>
<keyword evidence="4 7" id="KW-0808">Transferase</keyword>
<keyword evidence="5" id="KW-0472">Membrane</keyword>
<evidence type="ECO:0000256" key="1">
    <source>
        <dbReference type="ARBA" id="ARBA00004533"/>
    </source>
</evidence>
<dbReference type="EMBL" id="FMJE01000007">
    <property type="protein sequence ID" value="SCM83581.1"/>
    <property type="molecule type" value="Genomic_DNA"/>
</dbReference>
<dbReference type="GO" id="GO:0005886">
    <property type="term" value="C:plasma membrane"/>
    <property type="evidence" value="ECO:0007669"/>
    <property type="project" value="UniProtKB-SubCell"/>
</dbReference>
<comment type="subcellular location">
    <subcellularLocation>
        <location evidence="1">Cell inner membrane</location>
    </subcellularLocation>
</comment>
<keyword evidence="6 7" id="KW-0012">Acyltransferase</keyword>
<keyword evidence="2" id="KW-1003">Cell membrane</keyword>
<proteinExistence type="predicted"/>
<dbReference type="RefSeq" id="WP_288185962.1">
    <property type="nucleotide sequence ID" value="NZ_LT608335.1"/>
</dbReference>
<evidence type="ECO:0000256" key="4">
    <source>
        <dbReference type="ARBA" id="ARBA00022679"/>
    </source>
</evidence>
<sequence length="293" mass="32436">MQYYLVKCISRIVCCLPAGIRRGLGTLIGRLCWPLVPAKRKRMAATNIKRSLGVDEGRASLLAKASAVRFGPMFMEVLHMPRLTPENIGNYVKLTGQEHLEDALKLGRGAVLATAHAGNWELLGAALAMHGFPLVAVVQRQTNHAMDRFINEYRTKAGMHVTYKTGVREMVKLLCGGKIIGLLMDQDNHTDGVFVEFFSRPASTPQGAAALGRLNHAPIVPAFITTNPDGTHTAIIHPPVMVEKTADRDHDILVTTQKLTQIIENHIRQYPQEWFWLHNRWKTSPPAGKTIGG</sequence>
<protein>
    <submittedName>
        <fullName evidence="7">Lauroyl/myristoyl acyltransferase</fullName>
    </submittedName>
</protein>
<dbReference type="Pfam" id="PF03279">
    <property type="entry name" value="Lip_A_acyltrans"/>
    <property type="match status" value="1"/>
</dbReference>